<sequence length="120" mass="13225">MTDWLSMDTEGVQQQANSFQTAGDALKGVFQPWRNPKLFEAADLGAEYRVEGQSIADGFDQHVVETVNSWYRACATYESILRKCATDIQYTDANFSTEISAITVTDQGGLVLGHQPTNEG</sequence>
<name>A0ABS1M149_9NOCA</name>
<dbReference type="Proteomes" id="UP000602198">
    <property type="component" value="Unassembled WGS sequence"/>
</dbReference>
<dbReference type="EMBL" id="JAERRJ010000001">
    <property type="protein sequence ID" value="MBL1072863.1"/>
    <property type="molecule type" value="Genomic_DNA"/>
</dbReference>
<keyword evidence="2" id="KW-1185">Reference proteome</keyword>
<accession>A0ABS1M149</accession>
<evidence type="ECO:0000313" key="1">
    <source>
        <dbReference type="EMBL" id="MBL1072863.1"/>
    </source>
</evidence>
<reference evidence="1 2" key="1">
    <citation type="submission" date="2021-01" db="EMBL/GenBank/DDBJ databases">
        <title>WGS of actinomycetes isolated from Thailand.</title>
        <authorList>
            <person name="Thawai C."/>
        </authorList>
    </citation>
    <scope>NUCLEOTIDE SEQUENCE [LARGE SCALE GENOMIC DNA]</scope>
    <source>
        <strain evidence="1 2">LPG 2</strain>
    </source>
</reference>
<evidence type="ECO:0000313" key="2">
    <source>
        <dbReference type="Proteomes" id="UP000602198"/>
    </source>
</evidence>
<dbReference type="RefSeq" id="WP_201941993.1">
    <property type="nucleotide sequence ID" value="NZ_JAERRJ010000001.1"/>
</dbReference>
<comment type="caution">
    <text evidence="1">The sequence shown here is derived from an EMBL/GenBank/DDBJ whole genome shotgun (WGS) entry which is preliminary data.</text>
</comment>
<organism evidence="1 2">
    <name type="scientific">Nocardia acididurans</name>
    <dbReference type="NCBI Taxonomy" id="2802282"/>
    <lineage>
        <taxon>Bacteria</taxon>
        <taxon>Bacillati</taxon>
        <taxon>Actinomycetota</taxon>
        <taxon>Actinomycetes</taxon>
        <taxon>Mycobacteriales</taxon>
        <taxon>Nocardiaceae</taxon>
        <taxon>Nocardia</taxon>
    </lineage>
</organism>
<proteinExistence type="predicted"/>
<gene>
    <name evidence="1" type="ORF">JK358_00475</name>
</gene>
<protein>
    <submittedName>
        <fullName evidence="1">Uncharacterized protein</fullName>
    </submittedName>
</protein>